<dbReference type="InterPro" id="IPR010987">
    <property type="entry name" value="Glutathione-S-Trfase_C-like"/>
</dbReference>
<name>A0A835JHH7_9ROSI</name>
<dbReference type="CDD" id="cd03185">
    <property type="entry name" value="GST_C_Tau"/>
    <property type="match status" value="1"/>
</dbReference>
<evidence type="ECO:0000256" key="3">
    <source>
        <dbReference type="RuleBase" id="RU369102"/>
    </source>
</evidence>
<dbReference type="Pfam" id="PF02798">
    <property type="entry name" value="GST_N"/>
    <property type="match status" value="1"/>
</dbReference>
<gene>
    <name evidence="5" type="ORF">SADUNF_Sadunf13G0059000</name>
</gene>
<protein>
    <recommendedName>
        <fullName evidence="3">Glutathione S-transferase</fullName>
        <ecNumber evidence="3">2.5.1.18</ecNumber>
    </recommendedName>
</protein>
<organism evidence="5 6">
    <name type="scientific">Salix dunnii</name>
    <dbReference type="NCBI Taxonomy" id="1413687"/>
    <lineage>
        <taxon>Eukaryota</taxon>
        <taxon>Viridiplantae</taxon>
        <taxon>Streptophyta</taxon>
        <taxon>Embryophyta</taxon>
        <taxon>Tracheophyta</taxon>
        <taxon>Spermatophyta</taxon>
        <taxon>Magnoliopsida</taxon>
        <taxon>eudicotyledons</taxon>
        <taxon>Gunneridae</taxon>
        <taxon>Pentapetalae</taxon>
        <taxon>rosids</taxon>
        <taxon>fabids</taxon>
        <taxon>Malpighiales</taxon>
        <taxon>Salicaceae</taxon>
        <taxon>Saliceae</taxon>
        <taxon>Salix</taxon>
    </lineage>
</organism>
<comment type="subcellular location">
    <subcellularLocation>
        <location evidence="3">Cytoplasm</location>
        <location evidence="3">Cytosol</location>
    </subcellularLocation>
</comment>
<comment type="function">
    <text evidence="3">Is involved in the conjugation of reduced glutathione to a wide number of exogenous and endogenous hydrophobic electrophiles.</text>
</comment>
<keyword evidence="1 3" id="KW-0808">Transferase</keyword>
<reference evidence="5 6" key="1">
    <citation type="submission" date="2020-10" db="EMBL/GenBank/DDBJ databases">
        <title>Plant Genome Project.</title>
        <authorList>
            <person name="Zhang R.-G."/>
        </authorList>
    </citation>
    <scope>NUCLEOTIDE SEQUENCE [LARGE SCALE GENOMIC DNA]</scope>
    <source>
        <strain evidence="5">FAFU-HL-1</strain>
        <tissue evidence="5">Leaf</tissue>
    </source>
</reference>
<dbReference type="EC" id="2.5.1.18" evidence="3"/>
<feature type="domain" description="GST C-terminal" evidence="4">
    <location>
        <begin position="63"/>
        <end position="186"/>
    </location>
</feature>
<dbReference type="FunFam" id="1.20.1050.10:FF:000012">
    <property type="entry name" value="Tau class glutathione S-transferase"/>
    <property type="match status" value="1"/>
</dbReference>
<dbReference type="Gene3D" id="1.20.1050.10">
    <property type="match status" value="1"/>
</dbReference>
<dbReference type="InterPro" id="IPR004045">
    <property type="entry name" value="Glutathione_S-Trfase_N"/>
</dbReference>
<dbReference type="InterPro" id="IPR045073">
    <property type="entry name" value="Omega/Tau-like"/>
</dbReference>
<evidence type="ECO:0000256" key="1">
    <source>
        <dbReference type="ARBA" id="ARBA00022679"/>
    </source>
</evidence>
<accession>A0A835JHH7</accession>
<keyword evidence="3" id="KW-0963">Cytoplasm</keyword>
<dbReference type="InterPro" id="IPR036249">
    <property type="entry name" value="Thioredoxin-like_sf"/>
</dbReference>
<dbReference type="GO" id="GO:0006749">
    <property type="term" value="P:glutathione metabolic process"/>
    <property type="evidence" value="ECO:0007669"/>
    <property type="project" value="InterPro"/>
</dbReference>
<keyword evidence="6" id="KW-1185">Reference proteome</keyword>
<proteinExistence type="inferred from homology"/>
<dbReference type="SUPFAM" id="SSF47616">
    <property type="entry name" value="GST C-terminal domain-like"/>
    <property type="match status" value="1"/>
</dbReference>
<dbReference type="InterPro" id="IPR045074">
    <property type="entry name" value="GST_C_Tau"/>
</dbReference>
<dbReference type="Proteomes" id="UP000657918">
    <property type="component" value="Unassembled WGS sequence"/>
</dbReference>
<dbReference type="AlphaFoldDB" id="A0A835JHH7"/>
<comment type="caution">
    <text evidence="5">The sequence shown here is derived from an EMBL/GenBank/DDBJ whole genome shotgun (WGS) entry which is preliminary data.</text>
</comment>
<dbReference type="InterPro" id="IPR036282">
    <property type="entry name" value="Glutathione-S-Trfase_C_sf"/>
</dbReference>
<dbReference type="PANTHER" id="PTHR11260:SF729">
    <property type="entry name" value="GLUTATHIONE TRANSFERASE"/>
    <property type="match status" value="1"/>
</dbReference>
<evidence type="ECO:0000313" key="5">
    <source>
        <dbReference type="EMBL" id="KAF9670348.1"/>
    </source>
</evidence>
<comment type="catalytic activity">
    <reaction evidence="2 3">
        <text>RX + glutathione = an S-substituted glutathione + a halide anion + H(+)</text>
        <dbReference type="Rhea" id="RHEA:16437"/>
        <dbReference type="ChEBI" id="CHEBI:15378"/>
        <dbReference type="ChEBI" id="CHEBI:16042"/>
        <dbReference type="ChEBI" id="CHEBI:17792"/>
        <dbReference type="ChEBI" id="CHEBI:57925"/>
        <dbReference type="ChEBI" id="CHEBI:90779"/>
        <dbReference type="EC" id="2.5.1.18"/>
    </reaction>
</comment>
<dbReference type="GO" id="GO:0005829">
    <property type="term" value="C:cytosol"/>
    <property type="evidence" value="ECO:0007669"/>
    <property type="project" value="UniProtKB-SubCell"/>
</dbReference>
<dbReference type="GO" id="GO:0004364">
    <property type="term" value="F:glutathione transferase activity"/>
    <property type="evidence" value="ECO:0007669"/>
    <property type="project" value="UniProtKB-UniRule"/>
</dbReference>
<evidence type="ECO:0000259" key="4">
    <source>
        <dbReference type="PROSITE" id="PS50405"/>
    </source>
</evidence>
<dbReference type="SUPFAM" id="SSF52833">
    <property type="entry name" value="Thioredoxin-like"/>
    <property type="match status" value="1"/>
</dbReference>
<dbReference type="EMBL" id="JADGMS010000013">
    <property type="protein sequence ID" value="KAF9670348.1"/>
    <property type="molecule type" value="Genomic_DNA"/>
</dbReference>
<evidence type="ECO:0000256" key="2">
    <source>
        <dbReference type="ARBA" id="ARBA00047960"/>
    </source>
</evidence>
<dbReference type="OrthoDB" id="4951845at2759"/>
<dbReference type="PANTHER" id="PTHR11260">
    <property type="entry name" value="GLUTATHIONE S-TRANSFERASE, GST, SUPERFAMILY, GST DOMAIN CONTAINING"/>
    <property type="match status" value="1"/>
</dbReference>
<sequence>MEVEVKLLKTWSSLFGIRIVGALKVKGVQFEPIDEDFTNKSPLLVLYNPVHKKIPQNPFSPEDPMERAVARFWTKFGDDKVMSSIWEAFIKGRKEEACAFAPAIEKLKLLEEELEGKQFFSGERIGIVDIAFGWLANLVPVLEEIHAIKMIAEERFSILHACMHEFSKVPVIADCWPPHEKLVSKFRAIRESLLEAPPHA</sequence>
<dbReference type="Gene3D" id="3.40.30.10">
    <property type="entry name" value="Glutaredoxin"/>
    <property type="match status" value="1"/>
</dbReference>
<evidence type="ECO:0000313" key="6">
    <source>
        <dbReference type="Proteomes" id="UP000657918"/>
    </source>
</evidence>
<comment type="similarity">
    <text evidence="3">Belongs to the GST superfamily.</text>
</comment>
<dbReference type="PROSITE" id="PS50405">
    <property type="entry name" value="GST_CTER"/>
    <property type="match status" value="1"/>
</dbReference>